<keyword evidence="1" id="KW-1015">Disulfide bond</keyword>
<dbReference type="GeneID" id="112049239"/>
<evidence type="ECO:0000313" key="5">
    <source>
        <dbReference type="Proteomes" id="UP001652582"/>
    </source>
</evidence>
<dbReference type="PRINTS" id="PR00722">
    <property type="entry name" value="CHYMOTRYPSIN"/>
</dbReference>
<sequence length="299" mass="31928">MWTPMHQTTISAIMKLLVIIFGLVAAVASEVEFPPIFQDYHEEIGIPAAKRIKLFEDSLDFDGSRIAGGQPGRLGSQPHLGGLIIALTDGRQSVCGCSLLSNTKAVTAAHCWRFGSFQARKFTAVFGSTRLFSGGHRTDTSNVVSYPKYRPTVMDYDVAVMTLDFVPFSNYIRAIAVATGTDDFVGVWASAAGFGSTGNNHPITQAQSKNEAILPVITNEVCSRSYGVFVLVPFTICGGTTHGQSTCPGDSGGPLAVGTGDDRKLIGIVSFGHISGCENGHPIGFSRVTYFAPWIISQL</sequence>
<dbReference type="PANTHER" id="PTHR24252:SF7">
    <property type="entry name" value="HYALIN"/>
    <property type="match status" value="1"/>
</dbReference>
<feature type="signal peptide" evidence="3">
    <location>
        <begin position="1"/>
        <end position="28"/>
    </location>
</feature>
<feature type="domain" description="Peptidase S1" evidence="4">
    <location>
        <begin position="66"/>
        <end position="299"/>
    </location>
</feature>
<reference evidence="6" key="1">
    <citation type="submission" date="2025-08" db="UniProtKB">
        <authorList>
            <consortium name="RefSeq"/>
        </authorList>
    </citation>
    <scope>IDENTIFICATION</scope>
</reference>
<gene>
    <name evidence="6" type="primary">LOC112049239</name>
</gene>
<dbReference type="SUPFAM" id="SSF50494">
    <property type="entry name" value="Trypsin-like serine proteases"/>
    <property type="match status" value="1"/>
</dbReference>
<dbReference type="PROSITE" id="PS00135">
    <property type="entry name" value="TRYPSIN_SER"/>
    <property type="match status" value="1"/>
</dbReference>
<protein>
    <submittedName>
        <fullName evidence="6">Collagenase-like</fullName>
    </submittedName>
</protein>
<feature type="chain" id="PRO_5047000942" evidence="3">
    <location>
        <begin position="29"/>
        <end position="299"/>
    </location>
</feature>
<keyword evidence="3" id="KW-0732">Signal</keyword>
<dbReference type="Gene3D" id="2.40.10.10">
    <property type="entry name" value="Trypsin-like serine proteases"/>
    <property type="match status" value="2"/>
</dbReference>
<dbReference type="InterPro" id="IPR001254">
    <property type="entry name" value="Trypsin_dom"/>
</dbReference>
<keyword evidence="5" id="KW-1185">Reference proteome</keyword>
<proteinExistence type="predicted"/>
<dbReference type="RefSeq" id="XP_052743344.1">
    <property type="nucleotide sequence ID" value="XM_052887384.1"/>
</dbReference>
<accession>A0ABM3LWC0</accession>
<evidence type="ECO:0000259" key="4">
    <source>
        <dbReference type="PROSITE" id="PS50240"/>
    </source>
</evidence>
<keyword evidence="2" id="KW-0645">Protease</keyword>
<organism evidence="5 6">
    <name type="scientific">Bicyclus anynana</name>
    <name type="common">Squinting bush brown butterfly</name>
    <dbReference type="NCBI Taxonomy" id="110368"/>
    <lineage>
        <taxon>Eukaryota</taxon>
        <taxon>Metazoa</taxon>
        <taxon>Ecdysozoa</taxon>
        <taxon>Arthropoda</taxon>
        <taxon>Hexapoda</taxon>
        <taxon>Insecta</taxon>
        <taxon>Pterygota</taxon>
        <taxon>Neoptera</taxon>
        <taxon>Endopterygota</taxon>
        <taxon>Lepidoptera</taxon>
        <taxon>Glossata</taxon>
        <taxon>Ditrysia</taxon>
        <taxon>Papilionoidea</taxon>
        <taxon>Nymphalidae</taxon>
        <taxon>Satyrinae</taxon>
        <taxon>Satyrini</taxon>
        <taxon>Mycalesina</taxon>
        <taxon>Bicyclus</taxon>
    </lineage>
</organism>
<dbReference type="Proteomes" id="UP001652582">
    <property type="component" value="Chromosome 19"/>
</dbReference>
<keyword evidence="2" id="KW-0720">Serine protease</keyword>
<dbReference type="PROSITE" id="PS50240">
    <property type="entry name" value="TRYPSIN_DOM"/>
    <property type="match status" value="1"/>
</dbReference>
<evidence type="ECO:0000313" key="6">
    <source>
        <dbReference type="RefSeq" id="XP_052743344.1"/>
    </source>
</evidence>
<keyword evidence="2" id="KW-0378">Hydrolase</keyword>
<dbReference type="InterPro" id="IPR043504">
    <property type="entry name" value="Peptidase_S1_PA_chymotrypsin"/>
</dbReference>
<evidence type="ECO:0000256" key="1">
    <source>
        <dbReference type="ARBA" id="ARBA00023157"/>
    </source>
</evidence>
<dbReference type="CDD" id="cd00190">
    <property type="entry name" value="Tryp_SPc"/>
    <property type="match status" value="1"/>
</dbReference>
<dbReference type="InterPro" id="IPR009003">
    <property type="entry name" value="Peptidase_S1_PA"/>
</dbReference>
<dbReference type="InterPro" id="IPR001314">
    <property type="entry name" value="Peptidase_S1A"/>
</dbReference>
<dbReference type="InterPro" id="IPR018114">
    <property type="entry name" value="TRYPSIN_HIS"/>
</dbReference>
<dbReference type="SMART" id="SM00020">
    <property type="entry name" value="Tryp_SPc"/>
    <property type="match status" value="1"/>
</dbReference>
<dbReference type="PANTHER" id="PTHR24252">
    <property type="entry name" value="ACROSIN-RELATED"/>
    <property type="match status" value="1"/>
</dbReference>
<name>A0ABM3LWC0_BICAN</name>
<dbReference type="PROSITE" id="PS00134">
    <property type="entry name" value="TRYPSIN_HIS"/>
    <property type="match status" value="1"/>
</dbReference>
<evidence type="ECO:0000256" key="2">
    <source>
        <dbReference type="RuleBase" id="RU363034"/>
    </source>
</evidence>
<evidence type="ECO:0000256" key="3">
    <source>
        <dbReference type="SAM" id="SignalP"/>
    </source>
</evidence>
<dbReference type="Pfam" id="PF00089">
    <property type="entry name" value="Trypsin"/>
    <property type="match status" value="1"/>
</dbReference>
<dbReference type="InterPro" id="IPR033116">
    <property type="entry name" value="TRYPSIN_SER"/>
</dbReference>